<dbReference type="Proteomes" id="UP000275571">
    <property type="component" value="Plasmid lp35"/>
</dbReference>
<evidence type="ECO:0000313" key="2">
    <source>
        <dbReference type="Proteomes" id="UP000275571"/>
    </source>
</evidence>
<dbReference type="KEGG" id="btur:DB313_05925"/>
<organism evidence="1 2">
    <name type="scientific">Borrelia turcica IST7</name>
    <dbReference type="NCBI Taxonomy" id="1104446"/>
    <lineage>
        <taxon>Bacteria</taxon>
        <taxon>Pseudomonadati</taxon>
        <taxon>Spirochaetota</taxon>
        <taxon>Spirochaetia</taxon>
        <taxon>Spirochaetales</taxon>
        <taxon>Borreliaceae</taxon>
        <taxon>Borrelia</taxon>
    </lineage>
</organism>
<gene>
    <name evidence="1" type="ORF">DB313_05925</name>
</gene>
<evidence type="ECO:0008006" key="3">
    <source>
        <dbReference type="Google" id="ProtNLM"/>
    </source>
</evidence>
<protein>
    <recommendedName>
        <fullName evidence="3">Variable large protein</fullName>
    </recommendedName>
</protein>
<keyword evidence="1" id="KW-0614">Plasmid</keyword>
<dbReference type="EMBL" id="CP028889">
    <property type="protein sequence ID" value="AYE37035.1"/>
    <property type="molecule type" value="Genomic_DNA"/>
</dbReference>
<reference evidence="1 2" key="1">
    <citation type="journal article" date="2018" name="Infect. Genet. Evol.">
        <title>Genome-wide analysis of Borrelia turcica and 'Candidatus Borrelia tachyglossi' shows relapsing fever-like genomes with unique genomic links to Lyme disease Borrelia.</title>
        <authorList>
            <person name="Gofton A.W."/>
            <person name="Margos G."/>
            <person name="Fingerle V."/>
            <person name="Hepner S."/>
            <person name="Loh S.M."/>
            <person name="Ryan U."/>
            <person name="Irwin P."/>
            <person name="Oskam C.L."/>
        </authorList>
    </citation>
    <scope>NUCLEOTIDE SEQUENCE [LARGE SCALE GENOMIC DNA]</scope>
    <source>
        <strain evidence="1 2">IST7</strain>
        <plasmid evidence="1">lp35</plasmid>
    </source>
</reference>
<name>A0A386PQ19_9SPIR</name>
<accession>A0A386PQ19</accession>
<keyword evidence="2" id="KW-1185">Reference proteome</keyword>
<proteinExistence type="predicted"/>
<sequence length="73" mass="7325">MLKAITANITGGAEEATIAPSANADGPDAAAKDTITGEAKEVAGAIKTIIDLVLPNAKLGEGNCKRCNNTVCQ</sequence>
<geneLocation type="plasmid" evidence="1 2">
    <name>lp35</name>
</geneLocation>
<dbReference type="AlphaFoldDB" id="A0A386PQ19"/>
<evidence type="ECO:0000313" key="1">
    <source>
        <dbReference type="EMBL" id="AYE37035.1"/>
    </source>
</evidence>